<dbReference type="EMBL" id="HG937693">
    <property type="protein sequence ID" value="CDP34902.1"/>
    <property type="molecule type" value="Genomic_DNA"/>
</dbReference>
<keyword evidence="3" id="KW-0378">Hydrolase</keyword>
<feature type="domain" description="Enoyl-CoA hydratase/isomerase" evidence="4">
    <location>
        <begin position="14"/>
        <end position="348"/>
    </location>
</feature>
<reference evidence="5" key="1">
    <citation type="submission" date="2014-02" db="EMBL/GenBank/DDBJ databases">
        <authorList>
            <person name="Genoscope - CEA"/>
        </authorList>
    </citation>
    <scope>NUCLEOTIDE SEQUENCE</scope>
    <source>
        <strain evidence="5">LS3</strain>
    </source>
</reference>
<dbReference type="InterPro" id="IPR045004">
    <property type="entry name" value="ECH_dom"/>
</dbReference>
<dbReference type="NCBIfam" id="NF004127">
    <property type="entry name" value="PRK05617.1"/>
    <property type="match status" value="1"/>
</dbReference>
<accession>A0A060T7M6</accession>
<evidence type="ECO:0000313" key="5">
    <source>
        <dbReference type="EMBL" id="CDP34902.1"/>
    </source>
</evidence>
<reference evidence="5" key="2">
    <citation type="submission" date="2014-06" db="EMBL/GenBank/DDBJ databases">
        <title>The complete genome of Blastobotrys (Arxula) adeninivorans LS3 - a yeast of biotechnological interest.</title>
        <authorList>
            <person name="Kunze G."/>
            <person name="Gaillardin C."/>
            <person name="Czernicka M."/>
            <person name="Durrens P."/>
            <person name="Martin T."/>
            <person name="Boer E."/>
            <person name="Gabaldon T."/>
            <person name="Cruz J."/>
            <person name="Talla E."/>
            <person name="Marck C."/>
            <person name="Goffeau A."/>
            <person name="Barbe V."/>
            <person name="Baret P."/>
            <person name="Baronian K."/>
            <person name="Beier S."/>
            <person name="Bleykasten C."/>
            <person name="Bode R."/>
            <person name="Casaregola S."/>
            <person name="Despons L."/>
            <person name="Fairhead C."/>
            <person name="Giersberg M."/>
            <person name="Gierski P."/>
            <person name="Hahnel U."/>
            <person name="Hartmann A."/>
            <person name="Jankowska D."/>
            <person name="Jubin C."/>
            <person name="Jung P."/>
            <person name="Lafontaine I."/>
            <person name="Leh-Louis V."/>
            <person name="Lemaire M."/>
            <person name="Marcet-Houben M."/>
            <person name="Mascher M."/>
            <person name="Morel G."/>
            <person name="Richard G.-F."/>
            <person name="Riechen J."/>
            <person name="Sacerdot C."/>
            <person name="Sarkar A."/>
            <person name="Savel G."/>
            <person name="Schacherer J."/>
            <person name="Sherman D."/>
            <person name="Straub M.-L."/>
            <person name="Stein N."/>
            <person name="Thierry A."/>
            <person name="Trautwein-Schult A."/>
            <person name="Westhof E."/>
            <person name="Worch S."/>
            <person name="Dujon B."/>
            <person name="Souciet J.-L."/>
            <person name="Wincker P."/>
            <person name="Scholz U."/>
            <person name="Neuveglise N."/>
        </authorList>
    </citation>
    <scope>NUCLEOTIDE SEQUENCE</scope>
    <source>
        <strain evidence="5">LS3</strain>
    </source>
</reference>
<dbReference type="GO" id="GO:0003860">
    <property type="term" value="F:3-hydroxyisobutyryl-CoA hydrolase activity"/>
    <property type="evidence" value="ECO:0007669"/>
    <property type="project" value="UniProtKB-EC"/>
</dbReference>
<dbReference type="InterPro" id="IPR032259">
    <property type="entry name" value="HIBYL-CoA-H"/>
</dbReference>
<evidence type="ECO:0000256" key="1">
    <source>
        <dbReference type="ARBA" id="ARBA00001709"/>
    </source>
</evidence>
<organism evidence="5">
    <name type="scientific">Blastobotrys adeninivorans</name>
    <name type="common">Yeast</name>
    <name type="synonym">Arxula adeninivorans</name>
    <dbReference type="NCBI Taxonomy" id="409370"/>
    <lineage>
        <taxon>Eukaryota</taxon>
        <taxon>Fungi</taxon>
        <taxon>Dikarya</taxon>
        <taxon>Ascomycota</taxon>
        <taxon>Saccharomycotina</taxon>
        <taxon>Dipodascomycetes</taxon>
        <taxon>Dipodascales</taxon>
        <taxon>Trichomonascaceae</taxon>
        <taxon>Blastobotrys</taxon>
    </lineage>
</organism>
<evidence type="ECO:0000256" key="2">
    <source>
        <dbReference type="ARBA" id="ARBA00011915"/>
    </source>
</evidence>
<dbReference type="GO" id="GO:0006574">
    <property type="term" value="P:L-valine catabolic process"/>
    <property type="evidence" value="ECO:0007669"/>
    <property type="project" value="TreeGrafter"/>
</dbReference>
<dbReference type="CDD" id="cd06558">
    <property type="entry name" value="crotonase-like"/>
    <property type="match status" value="1"/>
</dbReference>
<gene>
    <name evidence="5" type="ORF">GNLVRS02_ARAD1C23100g</name>
</gene>
<protein>
    <recommendedName>
        <fullName evidence="2">3-hydroxyisobutyryl-CoA hydrolase</fullName>
        <ecNumber evidence="2">3.1.2.4</ecNumber>
    </recommendedName>
</protein>
<sequence length="381" mass="42901">MWVECTRTANGLGKTVLNRPSKLNSLNHAMFEALYDNLPRMARDPMVKAMVISGSGKAFCAGGDIAEMVRNVKDNEYHALEYLRHFSMHEFALFHFTGTCPKPYVAIMDGIVMGAGIGVSAHAHFRVATERTLAAMPETRIGYFTDAGASFLLPRLDGMLGRFMATTSEGLKGYDCVHVGLCSHYMPSSRIGDLEQALEALPLGDKFDDNYKLIKDTLDKFSDPAPPQGYKFPYDMAVINKCFSADTMEQVIKRLDKTDGPFAKKTLQTLRERSPTAVKLTFELIRQGRNWSFRQAINKEMNLSEKLLPLPDLIEGIECRVVRKPPTDPHWKPSSIEQVSQSFVDKVFSELDDLQVPFTNDKDFFEYPSTRLSKSPFNTRL</sequence>
<dbReference type="Pfam" id="PF16113">
    <property type="entry name" value="ECH_2"/>
    <property type="match status" value="1"/>
</dbReference>
<name>A0A060T7M6_BLAAD</name>
<evidence type="ECO:0000256" key="3">
    <source>
        <dbReference type="ARBA" id="ARBA00022801"/>
    </source>
</evidence>
<dbReference type="PANTHER" id="PTHR43176">
    <property type="entry name" value="3-HYDROXYISOBUTYRYL-COA HYDROLASE-RELATED"/>
    <property type="match status" value="1"/>
</dbReference>
<proteinExistence type="predicted"/>
<dbReference type="Gene3D" id="3.90.226.10">
    <property type="entry name" value="2-enoyl-CoA Hydratase, Chain A, domain 1"/>
    <property type="match status" value="1"/>
</dbReference>
<dbReference type="AlphaFoldDB" id="A0A060T7M6"/>
<dbReference type="SUPFAM" id="SSF52096">
    <property type="entry name" value="ClpP/crotonase"/>
    <property type="match status" value="1"/>
</dbReference>
<dbReference type="EC" id="3.1.2.4" evidence="2"/>
<dbReference type="PANTHER" id="PTHR43176:SF3">
    <property type="entry name" value="3-HYDROXYISOBUTYRYL-COA HYDROLASE, MITOCHONDRIAL"/>
    <property type="match status" value="1"/>
</dbReference>
<dbReference type="PhylomeDB" id="A0A060T7M6"/>
<dbReference type="GO" id="GO:0005739">
    <property type="term" value="C:mitochondrion"/>
    <property type="evidence" value="ECO:0007669"/>
    <property type="project" value="TreeGrafter"/>
</dbReference>
<dbReference type="InterPro" id="IPR029045">
    <property type="entry name" value="ClpP/crotonase-like_dom_sf"/>
</dbReference>
<evidence type="ECO:0000259" key="4">
    <source>
        <dbReference type="Pfam" id="PF16113"/>
    </source>
</evidence>
<comment type="catalytic activity">
    <reaction evidence="1">
        <text>3-hydroxy-2-methylpropanoyl-CoA + H2O = 3-hydroxy-2-methylpropanoate + CoA + H(+)</text>
        <dbReference type="Rhea" id="RHEA:20888"/>
        <dbReference type="ChEBI" id="CHEBI:11805"/>
        <dbReference type="ChEBI" id="CHEBI:15377"/>
        <dbReference type="ChEBI" id="CHEBI:15378"/>
        <dbReference type="ChEBI" id="CHEBI:57287"/>
        <dbReference type="ChEBI" id="CHEBI:57340"/>
        <dbReference type="EC" id="3.1.2.4"/>
    </reaction>
</comment>